<organism evidence="10 11">
    <name type="scientific">Acanthaster planci</name>
    <name type="common">Crown-of-thorns starfish</name>
    <dbReference type="NCBI Taxonomy" id="133434"/>
    <lineage>
        <taxon>Eukaryota</taxon>
        <taxon>Metazoa</taxon>
        <taxon>Echinodermata</taxon>
        <taxon>Eleutherozoa</taxon>
        <taxon>Asterozoa</taxon>
        <taxon>Asteroidea</taxon>
        <taxon>Valvatacea</taxon>
        <taxon>Valvatida</taxon>
        <taxon>Acanthasteridae</taxon>
        <taxon>Acanthaster</taxon>
    </lineage>
</organism>
<gene>
    <name evidence="11" type="primary">LOC110978536</name>
</gene>
<keyword evidence="5" id="KW-0472">Membrane</keyword>
<dbReference type="SUPFAM" id="SSF53822">
    <property type="entry name" value="Periplasmic binding protein-like I"/>
    <property type="match status" value="1"/>
</dbReference>
<dbReference type="Proteomes" id="UP000694845">
    <property type="component" value="Unplaced"/>
</dbReference>
<dbReference type="Gene3D" id="3.40.50.2300">
    <property type="match status" value="2"/>
</dbReference>
<keyword evidence="3" id="KW-1133">Transmembrane helix</keyword>
<evidence type="ECO:0000256" key="2">
    <source>
        <dbReference type="ARBA" id="ARBA00022692"/>
    </source>
</evidence>
<keyword evidence="7" id="KW-0325">Glycoprotein</keyword>
<comment type="subcellular location">
    <subcellularLocation>
        <location evidence="1">Membrane</location>
    </subcellularLocation>
</comment>
<dbReference type="PANTHER" id="PTHR10519">
    <property type="entry name" value="GABA-B RECEPTOR"/>
    <property type="match status" value="1"/>
</dbReference>
<evidence type="ECO:0000256" key="4">
    <source>
        <dbReference type="ARBA" id="ARBA00023040"/>
    </source>
</evidence>
<reference evidence="11" key="1">
    <citation type="submission" date="2025-08" db="UniProtKB">
        <authorList>
            <consortium name="RefSeq"/>
        </authorList>
    </citation>
    <scope>IDENTIFICATION</scope>
</reference>
<dbReference type="GeneID" id="110978536"/>
<dbReference type="InterPro" id="IPR001828">
    <property type="entry name" value="ANF_lig-bd_rcpt"/>
</dbReference>
<dbReference type="GO" id="GO:0038039">
    <property type="term" value="C:G protein-coupled receptor heterodimeric complex"/>
    <property type="evidence" value="ECO:0007669"/>
    <property type="project" value="TreeGrafter"/>
</dbReference>
<dbReference type="OrthoDB" id="10439785at2759"/>
<dbReference type="RefSeq" id="XP_022089293.1">
    <property type="nucleotide sequence ID" value="XM_022233601.1"/>
</dbReference>
<name>A0A8B7Y7U2_ACAPL</name>
<evidence type="ECO:0000313" key="10">
    <source>
        <dbReference type="Proteomes" id="UP000694845"/>
    </source>
</evidence>
<dbReference type="InterPro" id="IPR028082">
    <property type="entry name" value="Peripla_BP_I"/>
</dbReference>
<accession>A0A8B7Y7U2</accession>
<evidence type="ECO:0000256" key="6">
    <source>
        <dbReference type="ARBA" id="ARBA00023170"/>
    </source>
</evidence>
<proteinExistence type="predicted"/>
<keyword evidence="4" id="KW-0297">G-protein coupled receptor</keyword>
<evidence type="ECO:0000256" key="8">
    <source>
        <dbReference type="ARBA" id="ARBA00023224"/>
    </source>
</evidence>
<keyword evidence="10" id="KW-1185">Reference proteome</keyword>
<keyword evidence="6" id="KW-0675">Receptor</keyword>
<feature type="domain" description="Receptor ligand binding region" evidence="9">
    <location>
        <begin position="17"/>
        <end position="145"/>
    </location>
</feature>
<dbReference type="AlphaFoldDB" id="A0A8B7Y7U2"/>
<dbReference type="InterPro" id="IPR002455">
    <property type="entry name" value="GPCR3_GABA-B"/>
</dbReference>
<evidence type="ECO:0000313" key="11">
    <source>
        <dbReference type="RefSeq" id="XP_022089293.1"/>
    </source>
</evidence>
<dbReference type="GO" id="GO:0004965">
    <property type="term" value="F:G protein-coupled GABA receptor activity"/>
    <property type="evidence" value="ECO:0007669"/>
    <property type="project" value="InterPro"/>
</dbReference>
<evidence type="ECO:0000259" key="9">
    <source>
        <dbReference type="Pfam" id="PF01094"/>
    </source>
</evidence>
<sequence>MGGFFAFPDSPLLGALQSVAQTAVDHVNSLDGILDDYHLEMRWNWTGAADPEEALRVLYTFVYEGSPIVIASGPHHLTEAVIVNQVAARYNIVQVGLIAHESLTDRSVYPYTVQAFPTDDGKLLAGAAFFRQMGWRRVAFIFEESIVFQNARPCRSFFLCPYPTQTT</sequence>
<evidence type="ECO:0000256" key="7">
    <source>
        <dbReference type="ARBA" id="ARBA00023180"/>
    </source>
</evidence>
<evidence type="ECO:0000256" key="3">
    <source>
        <dbReference type="ARBA" id="ARBA00022989"/>
    </source>
</evidence>
<dbReference type="GO" id="GO:0007214">
    <property type="term" value="P:gamma-aminobutyric acid signaling pathway"/>
    <property type="evidence" value="ECO:0007669"/>
    <property type="project" value="TreeGrafter"/>
</dbReference>
<dbReference type="PANTHER" id="PTHR10519:SF74">
    <property type="entry name" value="GAMMA-AMINOBUTYRIC ACID TYPE B RECEPTOR SUBUNIT 2"/>
    <property type="match status" value="1"/>
</dbReference>
<evidence type="ECO:0000256" key="5">
    <source>
        <dbReference type="ARBA" id="ARBA00023136"/>
    </source>
</evidence>
<dbReference type="KEGG" id="aplc:110978536"/>
<protein>
    <submittedName>
        <fullName evidence="11">Uncharacterized protein LOC110978536</fullName>
    </submittedName>
</protein>
<keyword evidence="8" id="KW-0807">Transducer</keyword>
<dbReference type="Pfam" id="PF01094">
    <property type="entry name" value="ANF_receptor"/>
    <property type="match status" value="1"/>
</dbReference>
<keyword evidence="2" id="KW-0812">Transmembrane</keyword>
<evidence type="ECO:0000256" key="1">
    <source>
        <dbReference type="ARBA" id="ARBA00004370"/>
    </source>
</evidence>